<comment type="caution">
    <text evidence="2">The sequence shown here is derived from an EMBL/GenBank/DDBJ whole genome shotgun (WGS) entry which is preliminary data.</text>
</comment>
<accession>A0ABU5IBS3</accession>
<dbReference type="Proteomes" id="UP001293718">
    <property type="component" value="Unassembled WGS sequence"/>
</dbReference>
<evidence type="ECO:0000313" key="3">
    <source>
        <dbReference type="Proteomes" id="UP001293718"/>
    </source>
</evidence>
<dbReference type="Gene3D" id="2.40.160.130">
    <property type="entry name" value="Capsule assembly protein Wzi"/>
    <property type="match status" value="1"/>
</dbReference>
<feature type="region of interest" description="Disordered" evidence="1">
    <location>
        <begin position="1"/>
        <end position="27"/>
    </location>
</feature>
<dbReference type="EMBL" id="JAXOJX010000009">
    <property type="protein sequence ID" value="MDZ5456552.1"/>
    <property type="molecule type" value="Genomic_DNA"/>
</dbReference>
<reference evidence="2 3" key="1">
    <citation type="submission" date="2023-11" db="EMBL/GenBank/DDBJ databases">
        <title>Draft genome of Azohydromonas lata strain H1 (DSM1123), a polyhydroxyalkanoate producer.</title>
        <authorList>
            <person name="Traversa D."/>
            <person name="D'Addabbo P."/>
            <person name="Pazzani C."/>
            <person name="Manzari C."/>
            <person name="Chiara M."/>
            <person name="Scrascia M."/>
        </authorList>
    </citation>
    <scope>NUCLEOTIDE SEQUENCE [LARGE SCALE GENOMIC DNA]</scope>
    <source>
        <strain evidence="2 3">H1</strain>
    </source>
</reference>
<gene>
    <name evidence="2" type="ORF">SM757_08180</name>
</gene>
<protein>
    <submittedName>
        <fullName evidence="2">Capsule assembly Wzi family protein</fullName>
    </submittedName>
</protein>
<keyword evidence="3" id="KW-1185">Reference proteome</keyword>
<organism evidence="2 3">
    <name type="scientific">Azohydromonas lata</name>
    <dbReference type="NCBI Taxonomy" id="45677"/>
    <lineage>
        <taxon>Bacteria</taxon>
        <taxon>Pseudomonadati</taxon>
        <taxon>Pseudomonadota</taxon>
        <taxon>Betaproteobacteria</taxon>
        <taxon>Burkholderiales</taxon>
        <taxon>Sphaerotilaceae</taxon>
        <taxon>Azohydromonas</taxon>
    </lineage>
</organism>
<dbReference type="Pfam" id="PF14052">
    <property type="entry name" value="Caps_assemb_Wzi"/>
    <property type="match status" value="1"/>
</dbReference>
<dbReference type="RefSeq" id="WP_322465078.1">
    <property type="nucleotide sequence ID" value="NZ_JAXOJX010000009.1"/>
</dbReference>
<evidence type="ECO:0000256" key="1">
    <source>
        <dbReference type="SAM" id="MobiDB-lite"/>
    </source>
</evidence>
<proteinExistence type="predicted"/>
<sequence>MARNQQMLERDAAPEGGFAETLPTPPDGVLLAGGNKLQKQPKFVASPLGTPGSGLRLLHTFGESQDGAVLRLGVLGSTGARRQWTLEGTEAALPLGPGQLYASVQRRHWGPAWSGSLILDAAAPAVPALGWRKTSNTPFESRWLSWLGPWNADVFFGGLQGHTQPAHPYLVGMRLQVQPLPSLQIGAARTMQWGGRGRDQSFKSMVNGLLGRDNQDASDQQPGNQLAAIDARWHHALGNGHQVALYAQITGEDEAGYRPAKNMKLAGAEWALQRDGRSMRLFVERADTVAGVLGVAYRHHIYLQGYTQDGVVLGYPSGGDTKVTTVGALLDAGSVSGEIVAYRGDAIASIAQRLTPGSLSGINAAVAWSPRSGQALGLSLWSGKDGAGRDNAAQLWWQTTWR</sequence>
<evidence type="ECO:0000313" key="2">
    <source>
        <dbReference type="EMBL" id="MDZ5456552.1"/>
    </source>
</evidence>
<dbReference type="InterPro" id="IPR038636">
    <property type="entry name" value="Wzi_sf"/>
</dbReference>
<name>A0ABU5IBS3_9BURK</name>
<dbReference type="InterPro" id="IPR026950">
    <property type="entry name" value="Caps_assemb_Wzi"/>
</dbReference>